<accession>A0ABD2MGM8</accession>
<keyword evidence="3" id="KW-1185">Reference proteome</keyword>
<reference evidence="2 3" key="1">
    <citation type="journal article" date="2021" name="BMC Biol.">
        <title>Horizontally acquired antibacterial genes associated with adaptive radiation of ladybird beetles.</title>
        <authorList>
            <person name="Li H.S."/>
            <person name="Tang X.F."/>
            <person name="Huang Y.H."/>
            <person name="Xu Z.Y."/>
            <person name="Chen M.L."/>
            <person name="Du X.Y."/>
            <person name="Qiu B.Y."/>
            <person name="Chen P.T."/>
            <person name="Zhang W."/>
            <person name="Slipinski A."/>
            <person name="Escalona H.E."/>
            <person name="Waterhouse R.M."/>
            <person name="Zwick A."/>
            <person name="Pang H."/>
        </authorList>
    </citation>
    <scope>NUCLEOTIDE SEQUENCE [LARGE SCALE GENOMIC DNA]</scope>
    <source>
        <strain evidence="2">SYSU2018</strain>
    </source>
</reference>
<dbReference type="AlphaFoldDB" id="A0ABD2MGM8"/>
<feature type="compositionally biased region" description="Polar residues" evidence="1">
    <location>
        <begin position="122"/>
        <end position="136"/>
    </location>
</feature>
<gene>
    <name evidence="2" type="ORF">HHI36_009733</name>
</gene>
<evidence type="ECO:0000256" key="1">
    <source>
        <dbReference type="SAM" id="MobiDB-lite"/>
    </source>
</evidence>
<feature type="compositionally biased region" description="Low complexity" evidence="1">
    <location>
        <begin position="105"/>
        <end position="119"/>
    </location>
</feature>
<sequence>MSSDAELDQTMITSDIITCNSPKVMSSAAPLCRTPVEEVVRYDAENNIVGSFVVKIPLLVPNNGENHCEITSSNSQICYDNIQIEEYASESGIDDSDADPDYRINNSTLNSETETSSKNLENEFSGQISDTENNGIPKTRKRKANSHLWGRNKNEMMGNRA</sequence>
<dbReference type="EMBL" id="JABFTP020000001">
    <property type="protein sequence ID" value="KAL3265528.1"/>
    <property type="molecule type" value="Genomic_DNA"/>
</dbReference>
<comment type="caution">
    <text evidence="2">The sequence shown here is derived from an EMBL/GenBank/DDBJ whole genome shotgun (WGS) entry which is preliminary data.</text>
</comment>
<proteinExistence type="predicted"/>
<evidence type="ECO:0000313" key="3">
    <source>
        <dbReference type="Proteomes" id="UP001516400"/>
    </source>
</evidence>
<evidence type="ECO:0000313" key="2">
    <source>
        <dbReference type="EMBL" id="KAL3265528.1"/>
    </source>
</evidence>
<feature type="region of interest" description="Disordered" evidence="1">
    <location>
        <begin position="89"/>
        <end position="161"/>
    </location>
</feature>
<protein>
    <submittedName>
        <fullName evidence="2">Uncharacterized protein</fullName>
    </submittedName>
</protein>
<dbReference type="Proteomes" id="UP001516400">
    <property type="component" value="Unassembled WGS sequence"/>
</dbReference>
<organism evidence="2 3">
    <name type="scientific">Cryptolaemus montrouzieri</name>
    <dbReference type="NCBI Taxonomy" id="559131"/>
    <lineage>
        <taxon>Eukaryota</taxon>
        <taxon>Metazoa</taxon>
        <taxon>Ecdysozoa</taxon>
        <taxon>Arthropoda</taxon>
        <taxon>Hexapoda</taxon>
        <taxon>Insecta</taxon>
        <taxon>Pterygota</taxon>
        <taxon>Neoptera</taxon>
        <taxon>Endopterygota</taxon>
        <taxon>Coleoptera</taxon>
        <taxon>Polyphaga</taxon>
        <taxon>Cucujiformia</taxon>
        <taxon>Coccinelloidea</taxon>
        <taxon>Coccinellidae</taxon>
        <taxon>Scymninae</taxon>
        <taxon>Scymnini</taxon>
        <taxon>Cryptolaemus</taxon>
    </lineage>
</organism>
<name>A0ABD2MGM8_9CUCU</name>